<feature type="repeat" description="TPR" evidence="2">
    <location>
        <begin position="64"/>
        <end position="97"/>
    </location>
</feature>
<dbReference type="SUPFAM" id="SSF48452">
    <property type="entry name" value="TPR-like"/>
    <property type="match status" value="1"/>
</dbReference>
<dbReference type="PANTHER" id="PTHR12788">
    <property type="entry name" value="PROTEIN-TYROSINE SULFOTRANSFERASE 2"/>
    <property type="match status" value="1"/>
</dbReference>
<dbReference type="EMBL" id="BMYM01000001">
    <property type="protein sequence ID" value="GHD25328.1"/>
    <property type="molecule type" value="Genomic_DNA"/>
</dbReference>
<dbReference type="AlphaFoldDB" id="A0A918XD14"/>
<dbReference type="Gene3D" id="3.40.50.300">
    <property type="entry name" value="P-loop containing nucleotide triphosphate hydrolases"/>
    <property type="match status" value="1"/>
</dbReference>
<reference evidence="4" key="1">
    <citation type="journal article" date="2014" name="Int. J. Syst. Evol. Microbiol.">
        <title>Complete genome sequence of Corynebacterium casei LMG S-19264T (=DSM 44701T), isolated from a smear-ripened cheese.</title>
        <authorList>
            <consortium name="US DOE Joint Genome Institute (JGI-PGF)"/>
            <person name="Walter F."/>
            <person name="Albersmeier A."/>
            <person name="Kalinowski J."/>
            <person name="Ruckert C."/>
        </authorList>
    </citation>
    <scope>NUCLEOTIDE SEQUENCE</scope>
    <source>
        <strain evidence="4">KCTC 23430</strain>
    </source>
</reference>
<dbReference type="InterPro" id="IPR027417">
    <property type="entry name" value="P-loop_NTPase"/>
</dbReference>
<dbReference type="Pfam" id="PF13432">
    <property type="entry name" value="TPR_16"/>
    <property type="match status" value="1"/>
</dbReference>
<keyword evidence="1" id="KW-0808">Transferase</keyword>
<comment type="caution">
    <text evidence="4">The sequence shown here is derived from an EMBL/GenBank/DDBJ whole genome shotgun (WGS) entry which is preliminary data.</text>
</comment>
<dbReference type="SUPFAM" id="SSF52540">
    <property type="entry name" value="P-loop containing nucleoside triphosphate hydrolases"/>
    <property type="match status" value="1"/>
</dbReference>
<dbReference type="Pfam" id="PF14559">
    <property type="entry name" value="TPR_19"/>
    <property type="match status" value="1"/>
</dbReference>
<evidence type="ECO:0000313" key="5">
    <source>
        <dbReference type="Proteomes" id="UP000644693"/>
    </source>
</evidence>
<keyword evidence="2" id="KW-0802">TPR repeat</keyword>
<dbReference type="PANTHER" id="PTHR12788:SF10">
    <property type="entry name" value="PROTEIN-TYROSINE SULFOTRANSFERASE"/>
    <property type="match status" value="1"/>
</dbReference>
<protein>
    <recommendedName>
        <fullName evidence="6">Tetratricopeptide repeat protein</fullName>
    </recommendedName>
</protein>
<dbReference type="InterPro" id="IPR019734">
    <property type="entry name" value="TPR_rpt"/>
</dbReference>
<dbReference type="GO" id="GO:0008476">
    <property type="term" value="F:protein-tyrosine sulfotransferase activity"/>
    <property type="evidence" value="ECO:0007669"/>
    <property type="project" value="InterPro"/>
</dbReference>
<evidence type="ECO:0008006" key="6">
    <source>
        <dbReference type="Google" id="ProtNLM"/>
    </source>
</evidence>
<sequence>MFAQGKPHNTTFLMTDSPRAPRKVPTRKDFPAPLIEATEYIAAGRLAKAEPILRRYVEQNPGDVNGIRLLGELGLQLGALQDAENLLQRAVELAPDYHAARYAYANALYKRHRYEDAIAQLDQLLAQEANNPGWLTLKAACLVEINEHAQAVPLFETILEHYPQFRQAQLSYGHALRAVGRSEQSVAAYEAAAEQIDGAGEAFWSLANLKTYRFTDAQLTSIEQLLGDKQCPYRDYYHLLFALGKAREDRGEYEAAMAAYVKGNQVRGKSVPWQAETFHHDTRELMAFFDEALIARQRGSGCESPDPIFVVGLPRAGSTLIEQILASHSQVEGTAELADIIALARKISGKRRRDDPSKYPSALADMDAQTLRELGESYISSTAVQRMTDAPFFIDKMPNNFSHIGLIHLILPNAKIIDARRHPMDCCFSGYKQLFASGQGFSYGMDRIGNYYRDYVDLMDHWDRVLPGRVLRVQYEKMVDDTEAQVRRLLDYCGLPFEEQCLAFHETQRTVRTASSEQVRQPIYRSGMGQWEPFSRWLDPLRQALGPVLERYPEK</sequence>
<evidence type="ECO:0000313" key="4">
    <source>
        <dbReference type="EMBL" id="GHD25328.1"/>
    </source>
</evidence>
<evidence type="ECO:0000256" key="2">
    <source>
        <dbReference type="PROSITE-ProRule" id="PRU00339"/>
    </source>
</evidence>
<dbReference type="InterPro" id="IPR026634">
    <property type="entry name" value="TPST-like"/>
</dbReference>
<gene>
    <name evidence="4" type="ORF">GCM10007053_00940</name>
</gene>
<accession>A0A918XD14</accession>
<organism evidence="4 5">
    <name type="scientific">Parahalioglobus pacificus</name>
    <dbReference type="NCBI Taxonomy" id="930806"/>
    <lineage>
        <taxon>Bacteria</taxon>
        <taxon>Pseudomonadati</taxon>
        <taxon>Pseudomonadota</taxon>
        <taxon>Gammaproteobacteria</taxon>
        <taxon>Cellvibrionales</taxon>
        <taxon>Halieaceae</taxon>
        <taxon>Parahalioglobus</taxon>
    </lineage>
</organism>
<dbReference type="InterPro" id="IPR011990">
    <property type="entry name" value="TPR-like_helical_dom_sf"/>
</dbReference>
<dbReference type="PROSITE" id="PS50005">
    <property type="entry name" value="TPR"/>
    <property type="match status" value="1"/>
</dbReference>
<evidence type="ECO:0000256" key="1">
    <source>
        <dbReference type="ARBA" id="ARBA00022679"/>
    </source>
</evidence>
<name>A0A918XD14_9GAMM</name>
<keyword evidence="5" id="KW-1185">Reference proteome</keyword>
<reference evidence="4" key="2">
    <citation type="submission" date="2020-09" db="EMBL/GenBank/DDBJ databases">
        <authorList>
            <person name="Sun Q."/>
            <person name="Kim S."/>
        </authorList>
    </citation>
    <scope>NUCLEOTIDE SEQUENCE</scope>
    <source>
        <strain evidence="4">KCTC 23430</strain>
    </source>
</reference>
<proteinExistence type="predicted"/>
<evidence type="ECO:0000256" key="3">
    <source>
        <dbReference type="SAM" id="MobiDB-lite"/>
    </source>
</evidence>
<dbReference type="Gene3D" id="1.25.40.10">
    <property type="entry name" value="Tetratricopeptide repeat domain"/>
    <property type="match status" value="1"/>
</dbReference>
<dbReference type="Pfam" id="PF13469">
    <property type="entry name" value="Sulfotransfer_3"/>
    <property type="match status" value="1"/>
</dbReference>
<dbReference type="Proteomes" id="UP000644693">
    <property type="component" value="Unassembled WGS sequence"/>
</dbReference>
<feature type="region of interest" description="Disordered" evidence="3">
    <location>
        <begin position="1"/>
        <end position="27"/>
    </location>
</feature>
<dbReference type="SMART" id="SM00028">
    <property type="entry name" value="TPR"/>
    <property type="match status" value="4"/>
</dbReference>